<dbReference type="InterPro" id="IPR052945">
    <property type="entry name" value="Mitotic_Regulator"/>
</dbReference>
<gene>
    <name evidence="2" type="ORF">G5575_05680</name>
</gene>
<dbReference type="Gene3D" id="1.25.40.10">
    <property type="entry name" value="Tetratricopeptide repeat domain"/>
    <property type="match status" value="1"/>
</dbReference>
<dbReference type="SMART" id="SM00671">
    <property type="entry name" value="SEL1"/>
    <property type="match status" value="4"/>
</dbReference>
<feature type="domain" description="Peptidoglycan binding-like" evidence="1">
    <location>
        <begin position="373"/>
        <end position="428"/>
    </location>
</feature>
<dbReference type="InterPro" id="IPR011990">
    <property type="entry name" value="TPR-like_helical_dom_sf"/>
</dbReference>
<organism evidence="2 3">
    <name type="scientific">Devosia aurantiaca</name>
    <dbReference type="NCBI Taxonomy" id="2714858"/>
    <lineage>
        <taxon>Bacteria</taxon>
        <taxon>Pseudomonadati</taxon>
        <taxon>Pseudomonadota</taxon>
        <taxon>Alphaproteobacteria</taxon>
        <taxon>Hyphomicrobiales</taxon>
        <taxon>Devosiaceae</taxon>
        <taxon>Devosia</taxon>
    </lineage>
</organism>
<dbReference type="Pfam" id="PF01471">
    <property type="entry name" value="PG_binding_1"/>
    <property type="match status" value="1"/>
</dbReference>
<dbReference type="AlphaFoldDB" id="A0A6M1SPV6"/>
<evidence type="ECO:0000313" key="3">
    <source>
        <dbReference type="Proteomes" id="UP000474802"/>
    </source>
</evidence>
<evidence type="ECO:0000313" key="2">
    <source>
        <dbReference type="EMBL" id="NGP17235.1"/>
    </source>
</evidence>
<dbReference type="RefSeq" id="WP_164533438.1">
    <property type="nucleotide sequence ID" value="NZ_JAALFG010000001.1"/>
</dbReference>
<dbReference type="SUPFAM" id="SSF47090">
    <property type="entry name" value="PGBD-like"/>
    <property type="match status" value="1"/>
</dbReference>
<dbReference type="Pfam" id="PF08238">
    <property type="entry name" value="Sel1"/>
    <property type="match status" value="4"/>
</dbReference>
<keyword evidence="3" id="KW-1185">Reference proteome</keyword>
<reference evidence="2 3" key="1">
    <citation type="submission" date="2020-02" db="EMBL/GenBank/DDBJ databases">
        <authorList>
            <person name="Khan S.A."/>
            <person name="Jeon C.O."/>
            <person name="Chun B.H."/>
        </authorList>
    </citation>
    <scope>NUCLEOTIDE SEQUENCE [LARGE SCALE GENOMIC DNA]</scope>
    <source>
        <strain evidence="2 3">H239</strain>
    </source>
</reference>
<dbReference type="SUPFAM" id="SSF81901">
    <property type="entry name" value="HCP-like"/>
    <property type="match status" value="1"/>
</dbReference>
<dbReference type="InterPro" id="IPR036365">
    <property type="entry name" value="PGBD-like_sf"/>
</dbReference>
<dbReference type="EMBL" id="JAALFG010000001">
    <property type="protein sequence ID" value="NGP17235.1"/>
    <property type="molecule type" value="Genomic_DNA"/>
</dbReference>
<reference evidence="2 3" key="2">
    <citation type="submission" date="2020-03" db="EMBL/GenBank/DDBJ databases">
        <title>Devosia chinhatensis sp. nov., isolated from a hexachlorocyclohexane (HCH) dump site in India.</title>
        <authorList>
            <person name="Kumar M."/>
            <person name="Lal R."/>
        </authorList>
    </citation>
    <scope>NUCLEOTIDE SEQUENCE [LARGE SCALE GENOMIC DNA]</scope>
    <source>
        <strain evidence="2 3">H239</strain>
    </source>
</reference>
<dbReference type="PANTHER" id="PTHR43628:SF1">
    <property type="entry name" value="CHITIN SYNTHASE REGULATORY FACTOR 2-RELATED"/>
    <property type="match status" value="1"/>
</dbReference>
<dbReference type="InterPro" id="IPR036366">
    <property type="entry name" value="PGBDSf"/>
</dbReference>
<dbReference type="PANTHER" id="PTHR43628">
    <property type="entry name" value="ACTIVATOR OF C KINASE PROTEIN 1-RELATED"/>
    <property type="match status" value="1"/>
</dbReference>
<accession>A0A6M1SPV6</accession>
<comment type="caution">
    <text evidence="2">The sequence shown here is derived from an EMBL/GenBank/DDBJ whole genome shotgun (WGS) entry which is preliminary data.</text>
</comment>
<dbReference type="InterPro" id="IPR002477">
    <property type="entry name" value="Peptidoglycan-bd-like"/>
</dbReference>
<dbReference type="Gene3D" id="1.10.101.10">
    <property type="entry name" value="PGBD-like superfamily/PGBD"/>
    <property type="match status" value="1"/>
</dbReference>
<proteinExistence type="predicted"/>
<protein>
    <submittedName>
        <fullName evidence="2">SEL1-like repeat protein</fullName>
    </submittedName>
</protein>
<sequence>MRMPMPQVAQESFLTKHRRPLLLAATLVAVSLLALNLVLQRIDTVDPAPAPEAAAVPEEAPAGDVSTIAPPRVIDMVDPTATGSINPGAPMTFSKPADAKITAPTAPALLPDEAPVAIAPASLGAAPSLPDLTPVAPPEEAETAAVAEPFELPAEAVGPLPLREAAANGDAKAQFEVAAILGEGRAVEKNPEESAKWYERSAAQGFVPAQYRLGNLYELGSGVEKDLEQAKLWYQRSAEAGNRMAMHNLAALHAGGQMGEQEFEVASEWFARAAALGMTDSQFNLGMLYARGLGVEQDFEQSYKWFSLAALSGDKDAKQAQDDIAKSLTAEAVSRINDEVNAWKIAPVDFAANFAPIGTWTKDFAPGDAISSREVVSKVQQALNKLGFDLGTPDGVAGPKTRDAISAFERNTGMSESGAVNPRLLAVLGSQPV</sequence>
<dbReference type="InterPro" id="IPR006597">
    <property type="entry name" value="Sel1-like"/>
</dbReference>
<name>A0A6M1SPV6_9HYPH</name>
<dbReference type="Proteomes" id="UP000474802">
    <property type="component" value="Unassembled WGS sequence"/>
</dbReference>
<evidence type="ECO:0000259" key="1">
    <source>
        <dbReference type="Pfam" id="PF01471"/>
    </source>
</evidence>